<evidence type="ECO:0000313" key="2">
    <source>
        <dbReference type="EMBL" id="KAK4595903.1"/>
    </source>
</evidence>
<dbReference type="Proteomes" id="UP001324115">
    <property type="component" value="Unassembled WGS sequence"/>
</dbReference>
<dbReference type="PANTHER" id="PTHR47926:SF374">
    <property type="entry name" value="PENTATRICOPEPTIDE REPEAT-CONTAINING PROTEIN"/>
    <property type="match status" value="1"/>
</dbReference>
<proteinExistence type="predicted"/>
<dbReference type="AlphaFoldDB" id="A0AAN7FLB7"/>
<dbReference type="InterPro" id="IPR002885">
    <property type="entry name" value="PPR_rpt"/>
</dbReference>
<dbReference type="InterPro" id="IPR011990">
    <property type="entry name" value="TPR-like_helical_dom_sf"/>
</dbReference>
<evidence type="ECO:0000256" key="1">
    <source>
        <dbReference type="ARBA" id="ARBA00022737"/>
    </source>
</evidence>
<dbReference type="Gene3D" id="1.25.40.10">
    <property type="entry name" value="Tetratricopeptide repeat domain"/>
    <property type="match status" value="1"/>
</dbReference>
<dbReference type="GO" id="GO:0003723">
    <property type="term" value="F:RNA binding"/>
    <property type="evidence" value="ECO:0007669"/>
    <property type="project" value="InterPro"/>
</dbReference>
<dbReference type="EMBL" id="JAXUIC010000003">
    <property type="protein sequence ID" value="KAK4595903.1"/>
    <property type="molecule type" value="Genomic_DNA"/>
</dbReference>
<dbReference type="Pfam" id="PF01535">
    <property type="entry name" value="PPR"/>
    <property type="match status" value="1"/>
</dbReference>
<sequence>MELLNCIFCPLWAGSKALQMYEEMRLEHIQPMDVTLLSLLHACCSVGLVERGMELLESMAKDHGLSLRLEHYACVVDLLGWAGLLTKAKHFIDGLPENWQALLGSCSTLYFIVHYLFSSKGRWKERARTIKRMREMRWQNKQI</sequence>
<gene>
    <name evidence="2" type="ORF">RGQ29_014120</name>
</gene>
<dbReference type="InterPro" id="IPR046960">
    <property type="entry name" value="PPR_At4g14850-like_plant"/>
</dbReference>
<dbReference type="PANTHER" id="PTHR47926">
    <property type="entry name" value="PENTATRICOPEPTIDE REPEAT-CONTAINING PROTEIN"/>
    <property type="match status" value="1"/>
</dbReference>
<protein>
    <recommendedName>
        <fullName evidence="4">Pentatricopeptide repeat-containing protein</fullName>
    </recommendedName>
</protein>
<reference evidence="2 3" key="1">
    <citation type="journal article" date="2023" name="G3 (Bethesda)">
        <title>A haplotype-resolved chromosome-scale genome for Quercus rubra L. provides insights into the genetics of adaptive traits for red oak species.</title>
        <authorList>
            <person name="Kapoor B."/>
            <person name="Jenkins J."/>
            <person name="Schmutz J."/>
            <person name="Zhebentyayeva T."/>
            <person name="Kuelheim C."/>
            <person name="Coggeshall M."/>
            <person name="Heim C."/>
            <person name="Lasky J.R."/>
            <person name="Leites L."/>
            <person name="Islam-Faridi N."/>
            <person name="Romero-Severson J."/>
            <person name="DeLeo V.L."/>
            <person name="Lucas S.M."/>
            <person name="Lazic D."/>
            <person name="Gailing O."/>
            <person name="Carlson J."/>
            <person name="Staton M."/>
        </authorList>
    </citation>
    <scope>NUCLEOTIDE SEQUENCE [LARGE SCALE GENOMIC DNA]</scope>
    <source>
        <strain evidence="2">Pseudo-F2</strain>
    </source>
</reference>
<organism evidence="2 3">
    <name type="scientific">Quercus rubra</name>
    <name type="common">Northern red oak</name>
    <name type="synonym">Quercus borealis</name>
    <dbReference type="NCBI Taxonomy" id="3512"/>
    <lineage>
        <taxon>Eukaryota</taxon>
        <taxon>Viridiplantae</taxon>
        <taxon>Streptophyta</taxon>
        <taxon>Embryophyta</taxon>
        <taxon>Tracheophyta</taxon>
        <taxon>Spermatophyta</taxon>
        <taxon>Magnoliopsida</taxon>
        <taxon>eudicotyledons</taxon>
        <taxon>Gunneridae</taxon>
        <taxon>Pentapetalae</taxon>
        <taxon>rosids</taxon>
        <taxon>fabids</taxon>
        <taxon>Fagales</taxon>
        <taxon>Fagaceae</taxon>
        <taxon>Quercus</taxon>
    </lineage>
</organism>
<comment type="caution">
    <text evidence="2">The sequence shown here is derived from an EMBL/GenBank/DDBJ whole genome shotgun (WGS) entry which is preliminary data.</text>
</comment>
<dbReference type="NCBIfam" id="TIGR00756">
    <property type="entry name" value="PPR"/>
    <property type="match status" value="1"/>
</dbReference>
<keyword evidence="3" id="KW-1185">Reference proteome</keyword>
<accession>A0AAN7FLB7</accession>
<evidence type="ECO:0000313" key="3">
    <source>
        <dbReference type="Proteomes" id="UP001324115"/>
    </source>
</evidence>
<evidence type="ECO:0008006" key="4">
    <source>
        <dbReference type="Google" id="ProtNLM"/>
    </source>
</evidence>
<name>A0AAN7FLB7_QUERU</name>
<keyword evidence="1" id="KW-0677">Repeat</keyword>
<dbReference type="GO" id="GO:0009451">
    <property type="term" value="P:RNA modification"/>
    <property type="evidence" value="ECO:0007669"/>
    <property type="project" value="InterPro"/>
</dbReference>